<sequence>MTTSKNKIVEHSEKISNSNFFSIARGLISGVKSSVVSSHNPTLPNGTEEDIWEEGGTLVYLSSAETMEVVSDSINDTSAGTGAQAVSLEGLDSNYDEISETIIMAGTTPVTSSLSYLRVRLLTVSGSGSLQSNDGVITAEASTASTIQCHLNAREGASQNSHFTVPNNKNAYVIRVSFQASKLSGGGTPEVEWKGLAMLFGSNTWIQVFDVIQDSTVQNVIDVDQPIMPLLPPKTDIRLTGTSDTVNTDVNVRMYLVIEDI</sequence>
<dbReference type="EMBL" id="LAZR01032813">
    <property type="protein sequence ID" value="KKL49845.1"/>
    <property type="molecule type" value="Genomic_DNA"/>
</dbReference>
<protein>
    <submittedName>
        <fullName evidence="1">Uncharacterized protein</fullName>
    </submittedName>
</protein>
<organism evidence="1">
    <name type="scientific">marine sediment metagenome</name>
    <dbReference type="NCBI Taxonomy" id="412755"/>
    <lineage>
        <taxon>unclassified sequences</taxon>
        <taxon>metagenomes</taxon>
        <taxon>ecological metagenomes</taxon>
    </lineage>
</organism>
<evidence type="ECO:0000313" key="1">
    <source>
        <dbReference type="EMBL" id="KKL49845.1"/>
    </source>
</evidence>
<accession>A0A0F9EXX5</accession>
<dbReference type="AlphaFoldDB" id="A0A0F9EXX5"/>
<proteinExistence type="predicted"/>
<comment type="caution">
    <text evidence="1">The sequence shown here is derived from an EMBL/GenBank/DDBJ whole genome shotgun (WGS) entry which is preliminary data.</text>
</comment>
<name>A0A0F9EXX5_9ZZZZ</name>
<reference evidence="1" key="1">
    <citation type="journal article" date="2015" name="Nature">
        <title>Complex archaea that bridge the gap between prokaryotes and eukaryotes.</title>
        <authorList>
            <person name="Spang A."/>
            <person name="Saw J.H."/>
            <person name="Jorgensen S.L."/>
            <person name="Zaremba-Niedzwiedzka K."/>
            <person name="Martijn J."/>
            <person name="Lind A.E."/>
            <person name="van Eijk R."/>
            <person name="Schleper C."/>
            <person name="Guy L."/>
            <person name="Ettema T.J."/>
        </authorList>
    </citation>
    <scope>NUCLEOTIDE SEQUENCE</scope>
</reference>
<gene>
    <name evidence="1" type="ORF">LCGC14_2311430</name>
</gene>